<dbReference type="Gene3D" id="3.40.50.1820">
    <property type="entry name" value="alpha/beta hydrolase"/>
    <property type="match status" value="1"/>
</dbReference>
<organism evidence="2 3">
    <name type="scientific">Frondihabitans peucedani</name>
    <dbReference type="NCBI Taxonomy" id="598626"/>
    <lineage>
        <taxon>Bacteria</taxon>
        <taxon>Bacillati</taxon>
        <taxon>Actinomycetota</taxon>
        <taxon>Actinomycetes</taxon>
        <taxon>Micrococcales</taxon>
        <taxon>Microbacteriaceae</taxon>
        <taxon>Frondihabitans</taxon>
    </lineage>
</organism>
<reference evidence="3" key="1">
    <citation type="journal article" date="2019" name="Int. J. Syst. Evol. Microbiol.">
        <title>The Global Catalogue of Microorganisms (GCM) 10K type strain sequencing project: providing services to taxonomists for standard genome sequencing and annotation.</title>
        <authorList>
            <consortium name="The Broad Institute Genomics Platform"/>
            <consortium name="The Broad Institute Genome Sequencing Center for Infectious Disease"/>
            <person name="Wu L."/>
            <person name="Ma J."/>
        </authorList>
    </citation>
    <scope>NUCLEOTIDE SEQUENCE [LARGE SCALE GENOMIC DNA]</scope>
    <source>
        <strain evidence="3">JCM 17442</strain>
    </source>
</reference>
<dbReference type="InterPro" id="IPR029058">
    <property type="entry name" value="AB_hydrolase_fold"/>
</dbReference>
<dbReference type="EMBL" id="BAABAU010000001">
    <property type="protein sequence ID" value="GAA4265917.1"/>
    <property type="molecule type" value="Genomic_DNA"/>
</dbReference>
<evidence type="ECO:0000313" key="2">
    <source>
        <dbReference type="EMBL" id="GAA4265917.1"/>
    </source>
</evidence>
<feature type="domain" description="Carboxylesterase type B" evidence="1">
    <location>
        <begin position="16"/>
        <end position="324"/>
    </location>
</feature>
<keyword evidence="3" id="KW-1185">Reference proteome</keyword>
<evidence type="ECO:0000313" key="3">
    <source>
        <dbReference type="Proteomes" id="UP001501594"/>
    </source>
</evidence>
<dbReference type="SUPFAM" id="SSF53474">
    <property type="entry name" value="alpha/beta-Hydrolases"/>
    <property type="match status" value="1"/>
</dbReference>
<dbReference type="InterPro" id="IPR002018">
    <property type="entry name" value="CarbesteraseB"/>
</dbReference>
<comment type="caution">
    <text evidence="2">The sequence shown here is derived from an EMBL/GenBank/DDBJ whole genome shotgun (WGS) entry which is preliminary data.</text>
</comment>
<proteinExistence type="predicted"/>
<gene>
    <name evidence="2" type="ORF">GCM10022256_15290</name>
</gene>
<dbReference type="PANTHER" id="PTHR11559">
    <property type="entry name" value="CARBOXYLESTERASE"/>
    <property type="match status" value="1"/>
</dbReference>
<dbReference type="InterPro" id="IPR050309">
    <property type="entry name" value="Type-B_Carboxylest/Lipase"/>
</dbReference>
<accession>A0ABP8E158</accession>
<evidence type="ECO:0000259" key="1">
    <source>
        <dbReference type="Pfam" id="PF00135"/>
    </source>
</evidence>
<dbReference type="Pfam" id="PF00135">
    <property type="entry name" value="COesterase"/>
    <property type="match status" value="1"/>
</dbReference>
<sequence>MDDDPETPGPATREYATPAGAVVGRVDGDVVRLVGVPYARAGRFQAPEVVERLADVSGDPAPFRAFVRSPASPQLSSPVLATLLPGVSEGLVASEDCQTLTITIPADLEPGERVPVMVWIHGGAYVTGAADVPLYDAASLVSEQRVIVIGVTYRLGMLGFFGDGDTLPANLGLLDLVAALEFVQRTIASLGGDPACVTLFGQSAGADAISHLMISDGARGLFRRAIVQSDPLGILRRREPMVRAMLAATGVPGPDTDLDELLALQPKAERAALRFGLVGGMPFGVQYGHAPLPRESETDEAWRRIAPEIDLLIGTLREETAMYLPLIPPLRVLTGLPVVGPGLRWLITRPTTDRVYTRDAKRFADRHRRAGGRATRYEIRWAPRGSAFGPGHVADLPLLLGTEAAWTRTALVGEGDWPEVERRGRELRRAWAGFARTGRVPATALPPHEVAFHRD</sequence>
<protein>
    <submittedName>
        <fullName evidence="2">Carboxylesterase family protein</fullName>
    </submittedName>
</protein>
<dbReference type="Proteomes" id="UP001501594">
    <property type="component" value="Unassembled WGS sequence"/>
</dbReference>
<dbReference type="RefSeq" id="WP_344794693.1">
    <property type="nucleotide sequence ID" value="NZ_BAABAU010000001.1"/>
</dbReference>
<name>A0ABP8E158_9MICO</name>